<keyword evidence="2" id="KW-0521">NADP</keyword>
<dbReference type="InterPro" id="IPR016040">
    <property type="entry name" value="NAD(P)-bd_dom"/>
</dbReference>
<evidence type="ECO:0000259" key="4">
    <source>
        <dbReference type="Pfam" id="PF13460"/>
    </source>
</evidence>
<gene>
    <name evidence="5" type="ORF">CCOS01_04027</name>
</gene>
<sequence length="97" mass="10294">MVNIAIAGGTGGVGRSIVDALKNDPRHSTIILSRTGAAEDKARVPVVVVDYDDRTSLQTTLETHEIHTVILALALHIIGVGQAQINLIQAADKSNWT</sequence>
<dbReference type="Gene3D" id="3.40.50.720">
    <property type="entry name" value="NAD(P)-binding Rossmann-like Domain"/>
    <property type="match status" value="1"/>
</dbReference>
<evidence type="ECO:0000313" key="6">
    <source>
        <dbReference type="Proteomes" id="UP001240678"/>
    </source>
</evidence>
<evidence type="ECO:0000256" key="1">
    <source>
        <dbReference type="ARBA" id="ARBA00005725"/>
    </source>
</evidence>
<dbReference type="InterPro" id="IPR051609">
    <property type="entry name" value="NmrA/Isoflavone_reductase-like"/>
</dbReference>
<dbReference type="EMBL" id="MOOE01000004">
    <property type="protein sequence ID" value="KAK1532044.1"/>
    <property type="molecule type" value="Genomic_DNA"/>
</dbReference>
<organism evidence="5 6">
    <name type="scientific">Colletotrichum costaricense</name>
    <dbReference type="NCBI Taxonomy" id="1209916"/>
    <lineage>
        <taxon>Eukaryota</taxon>
        <taxon>Fungi</taxon>
        <taxon>Dikarya</taxon>
        <taxon>Ascomycota</taxon>
        <taxon>Pezizomycotina</taxon>
        <taxon>Sordariomycetes</taxon>
        <taxon>Hypocreomycetidae</taxon>
        <taxon>Glomerellales</taxon>
        <taxon>Glomerellaceae</taxon>
        <taxon>Colletotrichum</taxon>
        <taxon>Colletotrichum acutatum species complex</taxon>
    </lineage>
</organism>
<dbReference type="GeneID" id="85335757"/>
<reference evidence="5 6" key="1">
    <citation type="submission" date="2016-10" db="EMBL/GenBank/DDBJ databases">
        <title>The genome sequence of Colletotrichum fioriniae PJ7.</title>
        <authorList>
            <person name="Baroncelli R."/>
        </authorList>
    </citation>
    <scope>NUCLEOTIDE SEQUENCE [LARGE SCALE GENOMIC DNA]</scope>
    <source>
        <strain evidence="5 6">IMI 309622</strain>
    </source>
</reference>
<dbReference type="PANTHER" id="PTHR47706">
    <property type="entry name" value="NMRA-LIKE FAMILY PROTEIN"/>
    <property type="match status" value="1"/>
</dbReference>
<evidence type="ECO:0000256" key="3">
    <source>
        <dbReference type="ARBA" id="ARBA00023002"/>
    </source>
</evidence>
<keyword evidence="3" id="KW-0560">Oxidoreductase</keyword>
<dbReference type="AlphaFoldDB" id="A0AAI9Z317"/>
<proteinExistence type="inferred from homology"/>
<name>A0AAI9Z317_9PEZI</name>
<dbReference type="PANTHER" id="PTHR47706:SF4">
    <property type="entry name" value="NMRA-LIKE DOMAIN-CONTAINING PROTEIN"/>
    <property type="match status" value="1"/>
</dbReference>
<evidence type="ECO:0000256" key="2">
    <source>
        <dbReference type="ARBA" id="ARBA00022857"/>
    </source>
</evidence>
<keyword evidence="6" id="KW-1185">Reference proteome</keyword>
<feature type="domain" description="NAD(P)-binding" evidence="4">
    <location>
        <begin position="8"/>
        <end position="95"/>
    </location>
</feature>
<comment type="similarity">
    <text evidence="1">Belongs to the NmrA-type oxidoreductase family. Isoflavone reductase subfamily.</text>
</comment>
<dbReference type="InterPro" id="IPR036291">
    <property type="entry name" value="NAD(P)-bd_dom_sf"/>
</dbReference>
<dbReference type="RefSeq" id="XP_060316168.1">
    <property type="nucleotide sequence ID" value="XM_060452210.1"/>
</dbReference>
<accession>A0AAI9Z317</accession>
<comment type="caution">
    <text evidence="5">The sequence shown here is derived from an EMBL/GenBank/DDBJ whole genome shotgun (WGS) entry which is preliminary data.</text>
</comment>
<evidence type="ECO:0000313" key="5">
    <source>
        <dbReference type="EMBL" id="KAK1532044.1"/>
    </source>
</evidence>
<dbReference type="Pfam" id="PF13460">
    <property type="entry name" value="NAD_binding_10"/>
    <property type="match status" value="1"/>
</dbReference>
<dbReference type="GO" id="GO:0016491">
    <property type="term" value="F:oxidoreductase activity"/>
    <property type="evidence" value="ECO:0007669"/>
    <property type="project" value="UniProtKB-KW"/>
</dbReference>
<dbReference type="SUPFAM" id="SSF51735">
    <property type="entry name" value="NAD(P)-binding Rossmann-fold domains"/>
    <property type="match status" value="1"/>
</dbReference>
<protein>
    <recommendedName>
        <fullName evidence="4">NAD(P)-binding domain-containing protein</fullName>
    </recommendedName>
</protein>
<dbReference type="Proteomes" id="UP001240678">
    <property type="component" value="Unassembled WGS sequence"/>
</dbReference>